<name>A0A4V3JER7_9LEPT</name>
<sequence>MKLTDLPAFQTILGRIEEIRSISEKFSPRETTSKPERENKSEVSESFSELLDRQKPAATARENLKEDWENLGLSGFIRQQAEINGLDPNLVRSVIRAESGFKKDAVSSKGAQGLMQLMPSTAELLGVEDPLDPAENIAGGTKFLGDLVRKFGNTDLALAAYNAGPGAVEKYKGIPPYRETKDYVKKVNRYWKG</sequence>
<dbReference type="Proteomes" id="UP000297855">
    <property type="component" value="Unassembled WGS sequence"/>
</dbReference>
<evidence type="ECO:0000256" key="1">
    <source>
        <dbReference type="ARBA" id="ARBA00007734"/>
    </source>
</evidence>
<dbReference type="InterPro" id="IPR008258">
    <property type="entry name" value="Transglycosylase_SLT_dom_1"/>
</dbReference>
<feature type="compositionally biased region" description="Basic and acidic residues" evidence="2">
    <location>
        <begin position="23"/>
        <end position="43"/>
    </location>
</feature>
<dbReference type="SUPFAM" id="SSF53955">
    <property type="entry name" value="Lysozyme-like"/>
    <property type="match status" value="1"/>
</dbReference>
<protein>
    <submittedName>
        <fullName evidence="4">Lytic transglycosylase domain-containing protein</fullName>
    </submittedName>
</protein>
<feature type="domain" description="Transglycosylase SLT" evidence="3">
    <location>
        <begin position="77"/>
        <end position="181"/>
    </location>
</feature>
<dbReference type="InterPro" id="IPR023346">
    <property type="entry name" value="Lysozyme-like_dom_sf"/>
</dbReference>
<feature type="region of interest" description="Disordered" evidence="2">
    <location>
        <begin position="23"/>
        <end position="56"/>
    </location>
</feature>
<dbReference type="OrthoDB" id="9815002at2"/>
<keyword evidence="5" id="KW-1185">Reference proteome</keyword>
<evidence type="ECO:0000259" key="3">
    <source>
        <dbReference type="Pfam" id="PF01464"/>
    </source>
</evidence>
<proteinExistence type="inferred from homology"/>
<reference evidence="4" key="1">
    <citation type="journal article" date="2019" name="PLoS Negl. Trop. Dis.">
        <title>Revisiting the worldwide diversity of Leptospira species in the environment.</title>
        <authorList>
            <person name="Vincent A.T."/>
            <person name="Schiettekatte O."/>
            <person name="Bourhy P."/>
            <person name="Veyrier F.J."/>
            <person name="Picardeau M."/>
        </authorList>
    </citation>
    <scope>NUCLEOTIDE SEQUENCE [LARGE SCALE GENOMIC DNA]</scope>
    <source>
        <strain evidence="4">SCS5</strain>
    </source>
</reference>
<dbReference type="Pfam" id="PF01464">
    <property type="entry name" value="SLT"/>
    <property type="match status" value="1"/>
</dbReference>
<dbReference type="EMBL" id="RQEV01000007">
    <property type="protein sequence ID" value="TGK20105.1"/>
    <property type="molecule type" value="Genomic_DNA"/>
</dbReference>
<accession>A0A4V3JER7</accession>
<comment type="similarity">
    <text evidence="1">Belongs to the transglycosylase Slt family.</text>
</comment>
<comment type="caution">
    <text evidence="4">The sequence shown here is derived from an EMBL/GenBank/DDBJ whole genome shotgun (WGS) entry which is preliminary data.</text>
</comment>
<evidence type="ECO:0000256" key="2">
    <source>
        <dbReference type="SAM" id="MobiDB-lite"/>
    </source>
</evidence>
<dbReference type="PANTHER" id="PTHR37423">
    <property type="entry name" value="SOLUBLE LYTIC MUREIN TRANSGLYCOSYLASE-RELATED"/>
    <property type="match status" value="1"/>
</dbReference>
<dbReference type="CDD" id="cd00254">
    <property type="entry name" value="LT-like"/>
    <property type="match status" value="1"/>
</dbReference>
<evidence type="ECO:0000313" key="4">
    <source>
        <dbReference type="EMBL" id="TGK20105.1"/>
    </source>
</evidence>
<dbReference type="Gene3D" id="1.10.530.10">
    <property type="match status" value="1"/>
</dbReference>
<organism evidence="4 5">
    <name type="scientific">Leptospira fluminis</name>
    <dbReference type="NCBI Taxonomy" id="2484979"/>
    <lineage>
        <taxon>Bacteria</taxon>
        <taxon>Pseudomonadati</taxon>
        <taxon>Spirochaetota</taxon>
        <taxon>Spirochaetia</taxon>
        <taxon>Leptospirales</taxon>
        <taxon>Leptospiraceae</taxon>
        <taxon>Leptospira</taxon>
    </lineage>
</organism>
<evidence type="ECO:0000313" key="5">
    <source>
        <dbReference type="Proteomes" id="UP000297855"/>
    </source>
</evidence>
<dbReference type="PANTHER" id="PTHR37423:SF2">
    <property type="entry name" value="MEMBRANE-BOUND LYTIC MUREIN TRANSGLYCOSYLASE C"/>
    <property type="match status" value="1"/>
</dbReference>
<dbReference type="AlphaFoldDB" id="A0A4V3JER7"/>
<gene>
    <name evidence="4" type="ORF">EHO61_06265</name>
</gene>
<dbReference type="RefSeq" id="WP_135812770.1">
    <property type="nucleotide sequence ID" value="NZ_RQEV01000007.1"/>
</dbReference>